<comment type="caution">
    <text evidence="3">The sequence shown here is derived from an EMBL/GenBank/DDBJ whole genome shotgun (WGS) entry which is preliminary data.</text>
</comment>
<gene>
    <name evidence="3" type="ORF">MEDL_26758</name>
</gene>
<feature type="domain" description="SAM" evidence="2">
    <location>
        <begin position="1"/>
        <end position="64"/>
    </location>
</feature>
<dbReference type="OrthoDB" id="6160580at2759"/>
<dbReference type="EMBL" id="CAJPWZ010001315">
    <property type="protein sequence ID" value="CAG2212815.1"/>
    <property type="molecule type" value="Genomic_DNA"/>
</dbReference>
<sequence>MSSAKLRVSLYKIDLGTLYQKFLDEKIEDDSFNFLTDEDLKRLGVETIGDRIRLRESMRHLDVPESNLQRDQGMYRNFELPDIDPPSPEPLIDRDEPEDTNLSVGVSLDVGTRNEESQIEIDEPEDAIPPLGVSLDVGTRNEEPHISTETGNHFNGSYE</sequence>
<accession>A0A8S3S0X8</accession>
<dbReference type="SUPFAM" id="SSF47769">
    <property type="entry name" value="SAM/Pointed domain"/>
    <property type="match status" value="1"/>
</dbReference>
<evidence type="ECO:0000256" key="1">
    <source>
        <dbReference type="SAM" id="MobiDB-lite"/>
    </source>
</evidence>
<dbReference type="CDD" id="cd09487">
    <property type="entry name" value="SAM_superfamily"/>
    <property type="match status" value="1"/>
</dbReference>
<feature type="compositionally biased region" description="Polar residues" evidence="1">
    <location>
        <begin position="147"/>
        <end position="159"/>
    </location>
</feature>
<reference evidence="3" key="1">
    <citation type="submission" date="2021-03" db="EMBL/GenBank/DDBJ databases">
        <authorList>
            <person name="Bekaert M."/>
        </authorList>
    </citation>
    <scope>NUCLEOTIDE SEQUENCE</scope>
</reference>
<proteinExistence type="predicted"/>
<dbReference type="Proteomes" id="UP000683360">
    <property type="component" value="Unassembled WGS sequence"/>
</dbReference>
<dbReference type="AlphaFoldDB" id="A0A8S3S0X8"/>
<feature type="compositionally biased region" description="Acidic residues" evidence="1">
    <location>
        <begin position="117"/>
        <end position="126"/>
    </location>
</feature>
<organism evidence="3 4">
    <name type="scientific">Mytilus edulis</name>
    <name type="common">Blue mussel</name>
    <dbReference type="NCBI Taxonomy" id="6550"/>
    <lineage>
        <taxon>Eukaryota</taxon>
        <taxon>Metazoa</taxon>
        <taxon>Spiralia</taxon>
        <taxon>Lophotrochozoa</taxon>
        <taxon>Mollusca</taxon>
        <taxon>Bivalvia</taxon>
        <taxon>Autobranchia</taxon>
        <taxon>Pteriomorphia</taxon>
        <taxon>Mytilida</taxon>
        <taxon>Mytiloidea</taxon>
        <taxon>Mytilidae</taxon>
        <taxon>Mytilinae</taxon>
        <taxon>Mytilus</taxon>
    </lineage>
</organism>
<dbReference type="Gene3D" id="1.10.150.50">
    <property type="entry name" value="Transcription Factor, Ets-1"/>
    <property type="match status" value="1"/>
</dbReference>
<evidence type="ECO:0000313" key="3">
    <source>
        <dbReference type="EMBL" id="CAG2212815.1"/>
    </source>
</evidence>
<protein>
    <submittedName>
        <fullName evidence="3">BICC1</fullName>
    </submittedName>
</protein>
<evidence type="ECO:0000313" key="4">
    <source>
        <dbReference type="Proteomes" id="UP000683360"/>
    </source>
</evidence>
<dbReference type="InterPro" id="IPR013761">
    <property type="entry name" value="SAM/pointed_sf"/>
</dbReference>
<evidence type="ECO:0000259" key="2">
    <source>
        <dbReference type="PROSITE" id="PS50105"/>
    </source>
</evidence>
<keyword evidence="4" id="KW-1185">Reference proteome</keyword>
<dbReference type="PROSITE" id="PS50105">
    <property type="entry name" value="SAM_DOMAIN"/>
    <property type="match status" value="1"/>
</dbReference>
<name>A0A8S3S0X8_MYTED</name>
<feature type="region of interest" description="Disordered" evidence="1">
    <location>
        <begin position="63"/>
        <end position="159"/>
    </location>
</feature>
<dbReference type="InterPro" id="IPR001660">
    <property type="entry name" value="SAM"/>
</dbReference>